<evidence type="ECO:0000259" key="5">
    <source>
        <dbReference type="PROSITE" id="PS51352"/>
    </source>
</evidence>
<organism evidence="6 7">
    <name type="scientific">Oceaniferula flava</name>
    <dbReference type="NCBI Taxonomy" id="2800421"/>
    <lineage>
        <taxon>Bacteria</taxon>
        <taxon>Pseudomonadati</taxon>
        <taxon>Verrucomicrobiota</taxon>
        <taxon>Verrucomicrobiia</taxon>
        <taxon>Verrucomicrobiales</taxon>
        <taxon>Verrucomicrobiaceae</taxon>
        <taxon>Oceaniferula</taxon>
    </lineage>
</organism>
<evidence type="ECO:0000256" key="2">
    <source>
        <dbReference type="ARBA" id="ARBA00022748"/>
    </source>
</evidence>
<evidence type="ECO:0000256" key="1">
    <source>
        <dbReference type="ARBA" id="ARBA00004196"/>
    </source>
</evidence>
<keyword evidence="4" id="KW-0732">Signal</keyword>
<gene>
    <name evidence="6" type="ORF">JIN83_05955</name>
</gene>
<dbReference type="RefSeq" id="WP_309489100.1">
    <property type="nucleotide sequence ID" value="NZ_JAENIG010000003.1"/>
</dbReference>
<feature type="signal peptide" evidence="4">
    <location>
        <begin position="1"/>
        <end position="23"/>
    </location>
</feature>
<dbReference type="InterPro" id="IPR047262">
    <property type="entry name" value="PRX-like1"/>
</dbReference>
<accession>A0AAE2S9Z3</accession>
<evidence type="ECO:0000256" key="3">
    <source>
        <dbReference type="ARBA" id="ARBA00023284"/>
    </source>
</evidence>
<dbReference type="Pfam" id="PF08534">
    <property type="entry name" value="Redoxin"/>
    <property type="match status" value="1"/>
</dbReference>
<dbReference type="Pfam" id="PF00578">
    <property type="entry name" value="AhpC-TSA"/>
    <property type="match status" value="1"/>
</dbReference>
<name>A0AAE2S9Z3_9BACT</name>
<feature type="chain" id="PRO_5041943737" evidence="4">
    <location>
        <begin position="24"/>
        <end position="391"/>
    </location>
</feature>
<dbReference type="Gene3D" id="3.40.30.10">
    <property type="entry name" value="Glutaredoxin"/>
    <property type="match status" value="2"/>
</dbReference>
<dbReference type="AlphaFoldDB" id="A0AAE2S9Z3"/>
<keyword evidence="7" id="KW-1185">Reference proteome</keyword>
<dbReference type="GO" id="GO:0030313">
    <property type="term" value="C:cell envelope"/>
    <property type="evidence" value="ECO:0007669"/>
    <property type="project" value="UniProtKB-SubCell"/>
</dbReference>
<dbReference type="SUPFAM" id="SSF52833">
    <property type="entry name" value="Thioredoxin-like"/>
    <property type="match status" value="2"/>
</dbReference>
<dbReference type="InterPro" id="IPR000866">
    <property type="entry name" value="AhpC/TSA"/>
</dbReference>
<dbReference type="PROSITE" id="PS00194">
    <property type="entry name" value="THIOREDOXIN_1"/>
    <property type="match status" value="1"/>
</dbReference>
<dbReference type="GO" id="GO:0017004">
    <property type="term" value="P:cytochrome complex assembly"/>
    <property type="evidence" value="ECO:0007669"/>
    <property type="project" value="UniProtKB-KW"/>
</dbReference>
<evidence type="ECO:0000313" key="6">
    <source>
        <dbReference type="EMBL" id="MBK1854493.1"/>
    </source>
</evidence>
<keyword evidence="2" id="KW-0201">Cytochrome c-type biogenesis</keyword>
<keyword evidence="3" id="KW-0676">Redox-active center</keyword>
<evidence type="ECO:0000256" key="4">
    <source>
        <dbReference type="SAM" id="SignalP"/>
    </source>
</evidence>
<feature type="domain" description="Thioredoxin" evidence="5">
    <location>
        <begin position="211"/>
        <end position="387"/>
    </location>
</feature>
<dbReference type="CDD" id="cd02966">
    <property type="entry name" value="TlpA_like_family"/>
    <property type="match status" value="1"/>
</dbReference>
<dbReference type="GO" id="GO:0016209">
    <property type="term" value="F:antioxidant activity"/>
    <property type="evidence" value="ECO:0007669"/>
    <property type="project" value="InterPro"/>
</dbReference>
<sequence>MHLRPLFIAPLLLAVGALTSVTAKPVPVKTLELGASAPDFTLPGVDGKNHSLKDFSGAKALVLIFTCNHCPDARAARGKMIALHKDYQDKGAAVVAISGNDNTALRLAEFSFSVYEDSFEDMKTVAKEEGYQFPYLYDGETQKTTLAYGAVATPHVFIFDAERKLRYHGRFDDARRSRKNIGTPYVREALDAVLAGEEVKTPVTRAHGCSTKWSWKRESVAKDNERWSNLPVTLADLDADAAKSLAANKSDKLRVINFWSTTCGPCVAEFPDLVNIARRYDMRPMEVITISTDPMSDRAKVVKFLEDKEAAASPRVAKTLKKEGRPSNNYIYSGENVDHLAEAIDAEWNGALPHTVIIAPGGKVVWRHNGKFDPIELRRQIITYFESQTKD</sequence>
<protein>
    <submittedName>
        <fullName evidence="6">Redoxin domain-containing protein</fullName>
    </submittedName>
</protein>
<feature type="domain" description="Thioredoxin" evidence="5">
    <location>
        <begin position="31"/>
        <end position="195"/>
    </location>
</feature>
<dbReference type="GO" id="GO:0016491">
    <property type="term" value="F:oxidoreductase activity"/>
    <property type="evidence" value="ECO:0007669"/>
    <property type="project" value="InterPro"/>
</dbReference>
<reference evidence="6" key="1">
    <citation type="submission" date="2021-01" db="EMBL/GenBank/DDBJ databases">
        <title>Modified the classification status of verrucomicrobia.</title>
        <authorList>
            <person name="Feng X."/>
        </authorList>
    </citation>
    <scope>NUCLEOTIDE SEQUENCE</scope>
    <source>
        <strain evidence="6">5K15</strain>
    </source>
</reference>
<dbReference type="PROSITE" id="PS51352">
    <property type="entry name" value="THIOREDOXIN_2"/>
    <property type="match status" value="2"/>
</dbReference>
<comment type="subcellular location">
    <subcellularLocation>
        <location evidence="1">Cell envelope</location>
    </subcellularLocation>
</comment>
<dbReference type="CDD" id="cd02969">
    <property type="entry name" value="PRX_like1"/>
    <property type="match status" value="1"/>
</dbReference>
<dbReference type="InterPro" id="IPR036249">
    <property type="entry name" value="Thioredoxin-like_sf"/>
</dbReference>
<proteinExistence type="predicted"/>
<dbReference type="PANTHER" id="PTHR43640:SF1">
    <property type="entry name" value="THIOREDOXIN-DEPENDENT PEROXIREDOXIN"/>
    <property type="match status" value="1"/>
</dbReference>
<dbReference type="InterPro" id="IPR013740">
    <property type="entry name" value="Redoxin"/>
</dbReference>
<dbReference type="PANTHER" id="PTHR43640">
    <property type="entry name" value="OS07G0260300 PROTEIN"/>
    <property type="match status" value="1"/>
</dbReference>
<comment type="caution">
    <text evidence="6">The sequence shown here is derived from an EMBL/GenBank/DDBJ whole genome shotgun (WGS) entry which is preliminary data.</text>
</comment>
<dbReference type="Proteomes" id="UP000634206">
    <property type="component" value="Unassembled WGS sequence"/>
</dbReference>
<dbReference type="InterPro" id="IPR017937">
    <property type="entry name" value="Thioredoxin_CS"/>
</dbReference>
<evidence type="ECO:0000313" key="7">
    <source>
        <dbReference type="Proteomes" id="UP000634206"/>
    </source>
</evidence>
<dbReference type="InterPro" id="IPR013766">
    <property type="entry name" value="Thioredoxin_domain"/>
</dbReference>
<dbReference type="EMBL" id="JAENIG010000003">
    <property type="protein sequence ID" value="MBK1854493.1"/>
    <property type="molecule type" value="Genomic_DNA"/>
</dbReference>